<keyword evidence="3" id="KW-1185">Reference proteome</keyword>
<gene>
    <name evidence="2" type="ORF">P280DRAFT_545790</name>
</gene>
<feature type="compositionally biased region" description="Basic and acidic residues" evidence="1">
    <location>
        <begin position="161"/>
        <end position="181"/>
    </location>
</feature>
<reference evidence="2" key="1">
    <citation type="journal article" date="2020" name="Stud. Mycol.">
        <title>101 Dothideomycetes genomes: a test case for predicting lifestyles and emergence of pathogens.</title>
        <authorList>
            <person name="Haridas S."/>
            <person name="Albert R."/>
            <person name="Binder M."/>
            <person name="Bloem J."/>
            <person name="Labutti K."/>
            <person name="Salamov A."/>
            <person name="Andreopoulos B."/>
            <person name="Baker S."/>
            <person name="Barry K."/>
            <person name="Bills G."/>
            <person name="Bluhm B."/>
            <person name="Cannon C."/>
            <person name="Castanera R."/>
            <person name="Culley D."/>
            <person name="Daum C."/>
            <person name="Ezra D."/>
            <person name="Gonzalez J."/>
            <person name="Henrissat B."/>
            <person name="Kuo A."/>
            <person name="Liang C."/>
            <person name="Lipzen A."/>
            <person name="Lutzoni F."/>
            <person name="Magnuson J."/>
            <person name="Mondo S."/>
            <person name="Nolan M."/>
            <person name="Ohm R."/>
            <person name="Pangilinan J."/>
            <person name="Park H.-J."/>
            <person name="Ramirez L."/>
            <person name="Alfaro M."/>
            <person name="Sun H."/>
            <person name="Tritt A."/>
            <person name="Yoshinaga Y."/>
            <person name="Zwiers L.-H."/>
            <person name="Turgeon B."/>
            <person name="Goodwin S."/>
            <person name="Spatafora J."/>
            <person name="Crous P."/>
            <person name="Grigoriev I."/>
        </authorList>
    </citation>
    <scope>NUCLEOTIDE SEQUENCE</scope>
    <source>
        <strain evidence="2">CBS 473.64</strain>
    </source>
</reference>
<dbReference type="Proteomes" id="UP000799753">
    <property type="component" value="Unassembled WGS sequence"/>
</dbReference>
<organism evidence="2 3">
    <name type="scientific">Massarina eburnea CBS 473.64</name>
    <dbReference type="NCBI Taxonomy" id="1395130"/>
    <lineage>
        <taxon>Eukaryota</taxon>
        <taxon>Fungi</taxon>
        <taxon>Dikarya</taxon>
        <taxon>Ascomycota</taxon>
        <taxon>Pezizomycotina</taxon>
        <taxon>Dothideomycetes</taxon>
        <taxon>Pleosporomycetidae</taxon>
        <taxon>Pleosporales</taxon>
        <taxon>Massarineae</taxon>
        <taxon>Massarinaceae</taxon>
        <taxon>Massarina</taxon>
    </lineage>
</organism>
<proteinExistence type="predicted"/>
<evidence type="ECO:0000256" key="1">
    <source>
        <dbReference type="SAM" id="MobiDB-lite"/>
    </source>
</evidence>
<accession>A0A6A6SED4</accession>
<evidence type="ECO:0000313" key="3">
    <source>
        <dbReference type="Proteomes" id="UP000799753"/>
    </source>
</evidence>
<protein>
    <submittedName>
        <fullName evidence="2">Uncharacterized protein</fullName>
    </submittedName>
</protein>
<dbReference type="EMBL" id="MU006777">
    <property type="protein sequence ID" value="KAF2645890.1"/>
    <property type="molecule type" value="Genomic_DNA"/>
</dbReference>
<dbReference type="AlphaFoldDB" id="A0A6A6SED4"/>
<sequence length="488" mass="54808">MYQGLPPDFAPPQPRYLRYGVLPPVKSGSMYPPQQDRGQSNPQSVMSEFQMEGYMPQVPHPITGWTRIEPTVPPYLWTHLHQTGAPGYEAAMPSQHPWPGGNIQHRRASAHNPVGAPQRATEQRRSSDPNVLAFNNLTQHHFPAHGTSNTKHSAGEGNSRGLDKKSRRKQDAFNKKADAARQRRLSLSTLVRALGTRNPPTTTNTQPINQPIESEHSQLPVHSQDYMGGGQVGFSQPWNLFGDPVSMPLEPHTAPQPPPMRPFVQHITNDYGEYKWPVKLYAIDTKKTAYQNAQSWLDVDFIPSLKALSKIASHLHVTEGFIPGGNATHFIVLQNAANPVNPGNSAENTTTIGVYGYYWFEPSVIYWTTFVPDLKSALSDAERAGKIKEIKRWSPDRDITERRFHKAYWLSANRRPLGGLLNTNINRHAGMEPEIVEEDLKELELGEEDLSSEWNVSAQDSQDAWEQILAEGAEEQRPPEHYVIPCPE</sequence>
<dbReference type="OrthoDB" id="3785839at2759"/>
<name>A0A6A6SED4_9PLEO</name>
<feature type="region of interest" description="Disordered" evidence="1">
    <location>
        <begin position="141"/>
        <end position="182"/>
    </location>
</feature>
<evidence type="ECO:0000313" key="2">
    <source>
        <dbReference type="EMBL" id="KAF2645890.1"/>
    </source>
</evidence>
<feature type="region of interest" description="Disordered" evidence="1">
    <location>
        <begin position="95"/>
        <end position="127"/>
    </location>
</feature>